<proteinExistence type="predicted"/>
<dbReference type="EMBL" id="JBHTLM010000003">
    <property type="protein sequence ID" value="MFD1176005.1"/>
    <property type="molecule type" value="Genomic_DNA"/>
</dbReference>
<dbReference type="Proteomes" id="UP001597262">
    <property type="component" value="Unassembled WGS sequence"/>
</dbReference>
<gene>
    <name evidence="1" type="ORF">ACFQ3W_06740</name>
</gene>
<comment type="caution">
    <text evidence="1">The sequence shown here is derived from an EMBL/GenBank/DDBJ whole genome shotgun (WGS) entry which is preliminary data.</text>
</comment>
<organism evidence="1 2">
    <name type="scientific">Paenibacillus puldeungensis</name>
    <dbReference type="NCBI Taxonomy" id="696536"/>
    <lineage>
        <taxon>Bacteria</taxon>
        <taxon>Bacillati</taxon>
        <taxon>Bacillota</taxon>
        <taxon>Bacilli</taxon>
        <taxon>Bacillales</taxon>
        <taxon>Paenibacillaceae</taxon>
        <taxon>Paenibacillus</taxon>
    </lineage>
</organism>
<name>A0ABW3RVS9_9BACL</name>
<evidence type="ECO:0000313" key="2">
    <source>
        <dbReference type="Proteomes" id="UP001597262"/>
    </source>
</evidence>
<evidence type="ECO:0000313" key="1">
    <source>
        <dbReference type="EMBL" id="MFD1176005.1"/>
    </source>
</evidence>
<protein>
    <recommendedName>
        <fullName evidence="3">Methyltransferase</fullName>
    </recommendedName>
</protein>
<reference evidence="2" key="1">
    <citation type="journal article" date="2019" name="Int. J. Syst. Evol. Microbiol.">
        <title>The Global Catalogue of Microorganisms (GCM) 10K type strain sequencing project: providing services to taxonomists for standard genome sequencing and annotation.</title>
        <authorList>
            <consortium name="The Broad Institute Genomics Platform"/>
            <consortium name="The Broad Institute Genome Sequencing Center for Infectious Disease"/>
            <person name="Wu L."/>
            <person name="Ma J."/>
        </authorList>
    </citation>
    <scope>NUCLEOTIDE SEQUENCE [LARGE SCALE GENOMIC DNA]</scope>
    <source>
        <strain evidence="2">CCUG 59189</strain>
    </source>
</reference>
<evidence type="ECO:0008006" key="3">
    <source>
        <dbReference type="Google" id="ProtNLM"/>
    </source>
</evidence>
<keyword evidence="2" id="KW-1185">Reference proteome</keyword>
<accession>A0ABW3RVS9</accession>
<sequence>MLEDNKDMQVYNIWDKTYSIEDISAILSTIGFADFEFYSDVTGRKYEEESETLTIIAQKK</sequence>